<proteinExistence type="predicted"/>
<gene>
    <name evidence="2" type="ORF">IAR55_000962</name>
</gene>
<feature type="region of interest" description="Disordered" evidence="1">
    <location>
        <begin position="264"/>
        <end position="283"/>
    </location>
</feature>
<dbReference type="KEGG" id="kne:92178221"/>
<dbReference type="EMBL" id="JBCAWK010000002">
    <property type="protein sequence ID" value="KAK8865815.1"/>
    <property type="molecule type" value="Genomic_DNA"/>
</dbReference>
<dbReference type="AlphaFoldDB" id="A0AAW0Z4H8"/>
<dbReference type="RefSeq" id="XP_066805294.1">
    <property type="nucleotide sequence ID" value="XM_066944093.1"/>
</dbReference>
<sequence length="283" mass="32995">MTSRFRPSVRPLPPPHVFVPSLAQATRPAGVPFFRDPLHTVPTKWSLFRPLLKGSTAHPAIRRETRSSWREKKGLTSVPRVRVFLEEQYALLSKMIAPGTRSLERFECHLAEKHQRLDKMALLAAEQEQQNLHARPPRLTGAYHRPTLFNPPLPRLKPQPISISMMIHNRLRARERRMERRRAYASFLNDVKLETAFWREMEQAQKKGSGSDWTRGKDVRSPGGWDKIMRNEIEDMDKKFQRENRRAGMVFDKRLMGRVAKARSRKETWWKAQKTEGLSSDTG</sequence>
<protein>
    <recommendedName>
        <fullName evidence="4">Mitochondrial zinc maintenance protein 1, mitochondrial</fullName>
    </recommendedName>
</protein>
<comment type="caution">
    <text evidence="2">The sequence shown here is derived from an EMBL/GenBank/DDBJ whole genome shotgun (WGS) entry which is preliminary data.</text>
</comment>
<evidence type="ECO:0000313" key="2">
    <source>
        <dbReference type="EMBL" id="KAK8865815.1"/>
    </source>
</evidence>
<evidence type="ECO:0000313" key="3">
    <source>
        <dbReference type="Proteomes" id="UP001388673"/>
    </source>
</evidence>
<organism evidence="2 3">
    <name type="scientific">Kwoniella newhampshirensis</name>
    <dbReference type="NCBI Taxonomy" id="1651941"/>
    <lineage>
        <taxon>Eukaryota</taxon>
        <taxon>Fungi</taxon>
        <taxon>Dikarya</taxon>
        <taxon>Basidiomycota</taxon>
        <taxon>Agaricomycotina</taxon>
        <taxon>Tremellomycetes</taxon>
        <taxon>Tremellales</taxon>
        <taxon>Cryptococcaceae</taxon>
        <taxon>Kwoniella</taxon>
    </lineage>
</organism>
<keyword evidence="3" id="KW-1185">Reference proteome</keyword>
<dbReference type="Proteomes" id="UP001388673">
    <property type="component" value="Unassembled WGS sequence"/>
</dbReference>
<reference evidence="2 3" key="1">
    <citation type="journal article" date="2024" name="bioRxiv">
        <title>Comparative genomics of Cryptococcus and Kwoniella reveals pathogenesis evolution and contrasting karyotype dynamics via intercentromeric recombination or chromosome fusion.</title>
        <authorList>
            <person name="Coelho M.A."/>
            <person name="David-Palma M."/>
            <person name="Shea T."/>
            <person name="Bowers K."/>
            <person name="McGinley-Smith S."/>
            <person name="Mohammad A.W."/>
            <person name="Gnirke A."/>
            <person name="Yurkov A.M."/>
            <person name="Nowrousian M."/>
            <person name="Sun S."/>
            <person name="Cuomo C.A."/>
            <person name="Heitman J."/>
        </authorList>
    </citation>
    <scope>NUCLEOTIDE SEQUENCE [LARGE SCALE GENOMIC DNA]</scope>
    <source>
        <strain evidence="2 3">CBS 13917</strain>
    </source>
</reference>
<accession>A0AAW0Z4H8</accession>
<name>A0AAW0Z4H8_9TREE</name>
<evidence type="ECO:0000256" key="1">
    <source>
        <dbReference type="SAM" id="MobiDB-lite"/>
    </source>
</evidence>
<dbReference type="GeneID" id="92178221"/>
<evidence type="ECO:0008006" key="4">
    <source>
        <dbReference type="Google" id="ProtNLM"/>
    </source>
</evidence>